<feature type="signal peptide" evidence="2">
    <location>
        <begin position="1"/>
        <end position="23"/>
    </location>
</feature>
<evidence type="ECO:0000256" key="1">
    <source>
        <dbReference type="SAM" id="MobiDB-lite"/>
    </source>
</evidence>
<dbReference type="NCBIfam" id="TIGR01451">
    <property type="entry name" value="B_ant_repeat"/>
    <property type="match status" value="1"/>
</dbReference>
<dbReference type="Gene3D" id="2.60.40.10">
    <property type="entry name" value="Immunoglobulins"/>
    <property type="match status" value="2"/>
</dbReference>
<dbReference type="InterPro" id="IPR047589">
    <property type="entry name" value="DUF11_rpt"/>
</dbReference>
<dbReference type="EMBL" id="JBIASD010000001">
    <property type="protein sequence ID" value="MFF3664218.1"/>
    <property type="molecule type" value="Genomic_DNA"/>
</dbReference>
<evidence type="ECO:0000256" key="2">
    <source>
        <dbReference type="SAM" id="SignalP"/>
    </source>
</evidence>
<feature type="chain" id="PRO_5045930702" description="DUF11 domain-containing protein" evidence="2">
    <location>
        <begin position="24"/>
        <end position="389"/>
    </location>
</feature>
<comment type="caution">
    <text evidence="4">The sequence shown here is derived from an EMBL/GenBank/DDBJ whole genome shotgun (WGS) entry which is preliminary data.</text>
</comment>
<keyword evidence="5" id="KW-1185">Reference proteome</keyword>
<protein>
    <recommendedName>
        <fullName evidence="3">DUF11 domain-containing protein</fullName>
    </recommendedName>
</protein>
<name>A0ABW6SH44_9ACTN</name>
<feature type="compositionally biased region" description="Low complexity" evidence="1">
    <location>
        <begin position="285"/>
        <end position="309"/>
    </location>
</feature>
<evidence type="ECO:0000313" key="5">
    <source>
        <dbReference type="Proteomes" id="UP001602013"/>
    </source>
</evidence>
<reference evidence="4 5" key="1">
    <citation type="submission" date="2024-10" db="EMBL/GenBank/DDBJ databases">
        <title>The Natural Products Discovery Center: Release of the First 8490 Sequenced Strains for Exploring Actinobacteria Biosynthetic Diversity.</title>
        <authorList>
            <person name="Kalkreuter E."/>
            <person name="Kautsar S.A."/>
            <person name="Yang D."/>
            <person name="Bader C.D."/>
            <person name="Teijaro C.N."/>
            <person name="Fluegel L."/>
            <person name="Davis C.M."/>
            <person name="Simpson J.R."/>
            <person name="Lauterbach L."/>
            <person name="Steele A.D."/>
            <person name="Gui C."/>
            <person name="Meng S."/>
            <person name="Li G."/>
            <person name="Viehrig K."/>
            <person name="Ye F."/>
            <person name="Su P."/>
            <person name="Kiefer A.F."/>
            <person name="Nichols A."/>
            <person name="Cepeda A.J."/>
            <person name="Yan W."/>
            <person name="Fan B."/>
            <person name="Jiang Y."/>
            <person name="Adhikari A."/>
            <person name="Zheng C.-J."/>
            <person name="Schuster L."/>
            <person name="Cowan T.M."/>
            <person name="Smanski M.J."/>
            <person name="Chevrette M.G."/>
            <person name="De Carvalho L.P.S."/>
            <person name="Shen B."/>
        </authorList>
    </citation>
    <scope>NUCLEOTIDE SEQUENCE [LARGE SCALE GENOMIC DNA]</scope>
    <source>
        <strain evidence="4 5">NPDC002173</strain>
    </source>
</reference>
<proteinExistence type="predicted"/>
<dbReference type="RefSeq" id="WP_387408269.1">
    <property type="nucleotide sequence ID" value="NZ_JBIASD010000001.1"/>
</dbReference>
<dbReference type="Proteomes" id="UP001602013">
    <property type="component" value="Unassembled WGS sequence"/>
</dbReference>
<feature type="domain" description="DUF11" evidence="3">
    <location>
        <begin position="159"/>
        <end position="273"/>
    </location>
</feature>
<evidence type="ECO:0000259" key="3">
    <source>
        <dbReference type="Pfam" id="PF01345"/>
    </source>
</evidence>
<keyword evidence="2" id="KW-0732">Signal</keyword>
<sequence length="389" mass="39749">MGRLVVMVVAGLVCLIAAGAPHAARADARWGGADLGVEITASPRTAQPGQPVVYDVRVRNHGPGDAVLPVLTIRLPRDVKIINVNVGECGPGRGTGEVVCRTPRDVHASGTGQVVITGLVRPTAHGPLRAQAELTSQIADPHPENNTAEVVTPVAEGADLAVRLASVARTAPPGGRFAITATVSNLGPKTVRDAYVFLEPRRARFVSAVGARCQEAAGFVGCALPLMSAGTRSLIELTFQAPRRAVDTVGARATVYGGKVGDPRPANNSASMRIAVAPAVKPAVTPAARPAVTPDVKPAVTPAARPAVTSEAAPEVGPDASPGLGAVPAESVGDADRIGGPGHALGGDARRGTAGGEHHAGGRRHAAEQDQSHQRGPDDQRRKPVHSHT</sequence>
<dbReference type="Pfam" id="PF01345">
    <property type="entry name" value="DUF11"/>
    <property type="match status" value="2"/>
</dbReference>
<dbReference type="InterPro" id="IPR013783">
    <property type="entry name" value="Ig-like_fold"/>
</dbReference>
<feature type="region of interest" description="Disordered" evidence="1">
    <location>
        <begin position="285"/>
        <end position="389"/>
    </location>
</feature>
<accession>A0ABW6SH44</accession>
<gene>
    <name evidence="4" type="ORF">ACFYXI_01395</name>
</gene>
<evidence type="ECO:0000313" key="4">
    <source>
        <dbReference type="EMBL" id="MFF3664218.1"/>
    </source>
</evidence>
<dbReference type="InterPro" id="IPR001434">
    <property type="entry name" value="OmcB-like_DUF11"/>
</dbReference>
<organism evidence="4 5">
    <name type="scientific">Microtetraspora malaysiensis</name>
    <dbReference type="NCBI Taxonomy" id="161358"/>
    <lineage>
        <taxon>Bacteria</taxon>
        <taxon>Bacillati</taxon>
        <taxon>Actinomycetota</taxon>
        <taxon>Actinomycetes</taxon>
        <taxon>Streptosporangiales</taxon>
        <taxon>Streptosporangiaceae</taxon>
        <taxon>Microtetraspora</taxon>
    </lineage>
</organism>
<feature type="domain" description="DUF11" evidence="3">
    <location>
        <begin position="34"/>
        <end position="150"/>
    </location>
</feature>
<feature type="compositionally biased region" description="Basic and acidic residues" evidence="1">
    <location>
        <begin position="348"/>
        <end position="382"/>
    </location>
</feature>